<gene>
    <name evidence="6" type="ORF">CFter6_2483</name>
</gene>
<dbReference type="RefSeq" id="WP_061540032.1">
    <property type="nucleotide sequence ID" value="NZ_CP013232.1"/>
</dbReference>
<dbReference type="InterPro" id="IPR018060">
    <property type="entry name" value="HTH_AraC"/>
</dbReference>
<keyword evidence="4" id="KW-0804">Transcription</keyword>
<dbReference type="Gene3D" id="2.60.120.10">
    <property type="entry name" value="Jelly Rolls"/>
    <property type="match status" value="1"/>
</dbReference>
<sequence>MTAELDYQALNSAGASVVTSAADYPDGHVIPLHRHSCAQLLYATSGVMTVDAAAGRWMVPPGRAVWLQAHVDHQIRVHGARMHGEVGLRTLLLDVAMSPHLPARSCVLDISPLLRELIAAAHGNSAGHDANTDANARNWHMLQLLLHELASVTVLPLYLPLPLAARLRSLCELLMATPGKQVTIETWAGQLGISTSTLHRLFLRQTGMRFGHWRQQARLLQAMEQLARGGKVAAAAQDQGYSSQSAFSAMFKKHFGSTPTAFYR</sequence>
<dbReference type="CDD" id="cd06124">
    <property type="entry name" value="cupin_NimR-like_N"/>
    <property type="match status" value="1"/>
</dbReference>
<organism evidence="6">
    <name type="scientific">Collimonas fungivorans</name>
    <dbReference type="NCBI Taxonomy" id="158899"/>
    <lineage>
        <taxon>Bacteria</taxon>
        <taxon>Pseudomonadati</taxon>
        <taxon>Pseudomonadota</taxon>
        <taxon>Betaproteobacteria</taxon>
        <taxon>Burkholderiales</taxon>
        <taxon>Oxalobacteraceae</taxon>
        <taxon>Collimonas</taxon>
    </lineage>
</organism>
<dbReference type="PROSITE" id="PS01124">
    <property type="entry name" value="HTH_ARAC_FAMILY_2"/>
    <property type="match status" value="1"/>
</dbReference>
<evidence type="ECO:0000313" key="6">
    <source>
        <dbReference type="EMBL" id="AMO95155.1"/>
    </source>
</evidence>
<evidence type="ECO:0000256" key="3">
    <source>
        <dbReference type="ARBA" id="ARBA00023125"/>
    </source>
</evidence>
<keyword evidence="3" id="KW-0238">DNA-binding</keyword>
<dbReference type="PATRIC" id="fig|158899.10.peg.2477"/>
<evidence type="ECO:0000256" key="1">
    <source>
        <dbReference type="ARBA" id="ARBA00022491"/>
    </source>
</evidence>
<evidence type="ECO:0000313" key="7">
    <source>
        <dbReference type="Proteomes" id="UP000072421"/>
    </source>
</evidence>
<protein>
    <submittedName>
        <fullName evidence="6">Cupin domain protein</fullName>
    </submittedName>
</protein>
<dbReference type="OrthoDB" id="9804543at2"/>
<evidence type="ECO:0000256" key="2">
    <source>
        <dbReference type="ARBA" id="ARBA00023015"/>
    </source>
</evidence>
<dbReference type="PANTHER" id="PTHR11019">
    <property type="entry name" value="HTH-TYPE TRANSCRIPTIONAL REGULATOR NIMR"/>
    <property type="match status" value="1"/>
</dbReference>
<reference evidence="6 7" key="1">
    <citation type="submission" date="2015-11" db="EMBL/GenBank/DDBJ databases">
        <title>Exploring the genomic traits of fungus-feeding bacterial genus Collimonas.</title>
        <authorList>
            <person name="Song C."/>
            <person name="Schmidt R."/>
            <person name="de Jager V."/>
            <person name="Krzyzanowska D."/>
            <person name="Jongedijk E."/>
            <person name="Cankar K."/>
            <person name="Beekwilder J."/>
            <person name="van Veen A."/>
            <person name="de Boer W."/>
            <person name="van Veen J.A."/>
            <person name="Garbeva P."/>
        </authorList>
    </citation>
    <scope>NUCLEOTIDE SEQUENCE [LARGE SCALE GENOMIC DNA]</scope>
    <source>
        <strain evidence="6 7">Ter6</strain>
    </source>
</reference>
<evidence type="ECO:0000256" key="4">
    <source>
        <dbReference type="ARBA" id="ARBA00023163"/>
    </source>
</evidence>
<dbReference type="SUPFAM" id="SSF46689">
    <property type="entry name" value="Homeodomain-like"/>
    <property type="match status" value="1"/>
</dbReference>
<dbReference type="Gene3D" id="1.10.10.60">
    <property type="entry name" value="Homeodomain-like"/>
    <property type="match status" value="1"/>
</dbReference>
<dbReference type="PROSITE" id="PS00041">
    <property type="entry name" value="HTH_ARAC_FAMILY_1"/>
    <property type="match status" value="1"/>
</dbReference>
<dbReference type="Proteomes" id="UP000072421">
    <property type="component" value="Chromosome"/>
</dbReference>
<dbReference type="SUPFAM" id="SSF51182">
    <property type="entry name" value="RmlC-like cupins"/>
    <property type="match status" value="1"/>
</dbReference>
<feature type="domain" description="HTH araC/xylS-type" evidence="5">
    <location>
        <begin position="168"/>
        <end position="264"/>
    </location>
</feature>
<dbReference type="PANTHER" id="PTHR11019:SF159">
    <property type="entry name" value="TRANSCRIPTIONAL REGULATOR-RELATED"/>
    <property type="match status" value="1"/>
</dbReference>
<dbReference type="GO" id="GO:0003700">
    <property type="term" value="F:DNA-binding transcription factor activity"/>
    <property type="evidence" value="ECO:0007669"/>
    <property type="project" value="InterPro"/>
</dbReference>
<keyword evidence="2" id="KW-0805">Transcription regulation</keyword>
<dbReference type="InterPro" id="IPR003313">
    <property type="entry name" value="AraC-bd"/>
</dbReference>
<dbReference type="InterPro" id="IPR014710">
    <property type="entry name" value="RmlC-like_jellyroll"/>
</dbReference>
<dbReference type="GO" id="GO:0043565">
    <property type="term" value="F:sequence-specific DNA binding"/>
    <property type="evidence" value="ECO:0007669"/>
    <property type="project" value="InterPro"/>
</dbReference>
<dbReference type="InterPro" id="IPR009057">
    <property type="entry name" value="Homeodomain-like_sf"/>
</dbReference>
<dbReference type="FunFam" id="1.10.10.60:FF:000132">
    <property type="entry name" value="AraC family transcriptional regulator"/>
    <property type="match status" value="1"/>
</dbReference>
<proteinExistence type="predicted"/>
<dbReference type="EMBL" id="CP013232">
    <property type="protein sequence ID" value="AMO95155.1"/>
    <property type="molecule type" value="Genomic_DNA"/>
</dbReference>
<keyword evidence="1" id="KW-0678">Repressor</keyword>
<dbReference type="Pfam" id="PF12833">
    <property type="entry name" value="HTH_18"/>
    <property type="match status" value="1"/>
</dbReference>
<name>A0A127PBW2_9BURK</name>
<dbReference type="SMART" id="SM00342">
    <property type="entry name" value="HTH_ARAC"/>
    <property type="match status" value="1"/>
</dbReference>
<evidence type="ECO:0000259" key="5">
    <source>
        <dbReference type="PROSITE" id="PS01124"/>
    </source>
</evidence>
<dbReference type="AlphaFoldDB" id="A0A127PBW2"/>
<dbReference type="InterPro" id="IPR011051">
    <property type="entry name" value="RmlC_Cupin_sf"/>
</dbReference>
<accession>A0A127PBW2</accession>
<dbReference type="Pfam" id="PF02311">
    <property type="entry name" value="AraC_binding"/>
    <property type="match status" value="1"/>
</dbReference>
<dbReference type="InterPro" id="IPR018062">
    <property type="entry name" value="HTH_AraC-typ_CS"/>
</dbReference>